<accession>A0A199VMN8</accession>
<dbReference type="InterPro" id="IPR001623">
    <property type="entry name" value="DnaJ_domain"/>
</dbReference>
<dbReference type="PANTHER" id="PTHR44743">
    <property type="entry name" value="PUTATIVE, EXPRESSED-RELATED"/>
    <property type="match status" value="1"/>
</dbReference>
<dbReference type="AlphaFoldDB" id="A0A199VMN8"/>
<dbReference type="Gene3D" id="1.10.287.110">
    <property type="entry name" value="DnaJ domain"/>
    <property type="match status" value="1"/>
</dbReference>
<dbReference type="EMBL" id="LSRQ01001332">
    <property type="protein sequence ID" value="OAY78268.1"/>
    <property type="molecule type" value="Genomic_DNA"/>
</dbReference>
<comment type="caution">
    <text evidence="3">The sequence shown here is derived from an EMBL/GenBank/DDBJ whole genome shotgun (WGS) entry which is preliminary data.</text>
</comment>
<dbReference type="Pfam" id="PF00226">
    <property type="entry name" value="DnaJ"/>
    <property type="match status" value="1"/>
</dbReference>
<dbReference type="CDD" id="cd06257">
    <property type="entry name" value="DnaJ"/>
    <property type="match status" value="1"/>
</dbReference>
<dbReference type="InterPro" id="IPR036869">
    <property type="entry name" value="J_dom_sf"/>
</dbReference>
<protein>
    <submittedName>
        <fullName evidence="3">DnaJ subfamily B member 3</fullName>
    </submittedName>
</protein>
<dbReference type="PRINTS" id="PR00625">
    <property type="entry name" value="JDOMAIN"/>
</dbReference>
<dbReference type="PROSITE" id="PS50076">
    <property type="entry name" value="DNAJ_2"/>
    <property type="match status" value="1"/>
</dbReference>
<evidence type="ECO:0000313" key="3">
    <source>
        <dbReference type="EMBL" id="OAY78268.1"/>
    </source>
</evidence>
<name>A0A199VMN8_ANACO</name>
<keyword evidence="1" id="KW-0175">Coiled coil</keyword>
<proteinExistence type="predicted"/>
<evidence type="ECO:0000259" key="2">
    <source>
        <dbReference type="PROSITE" id="PS50076"/>
    </source>
</evidence>
<dbReference type="Proteomes" id="UP000092600">
    <property type="component" value="Unassembled WGS sequence"/>
</dbReference>
<sequence>METELQNERPKSYYQVLGVPRDASAGDVRAAYRRLAMKWHPDRSAREPWLVEEANRRFQQIQEAYKVLSDEKKRELYNAGFYDPIQEDEDEVEEREYSLAELQQMLVEMACSFAPSPPPSNGFAAGVSTVDAGRFGNGADRMAEIKSGVRVSGVGRLGSTGSYNV</sequence>
<dbReference type="SMART" id="SM00271">
    <property type="entry name" value="DnaJ"/>
    <property type="match status" value="1"/>
</dbReference>
<gene>
    <name evidence="3" type="ORF">ACMD2_02692</name>
</gene>
<dbReference type="SUPFAM" id="SSF46565">
    <property type="entry name" value="Chaperone J-domain"/>
    <property type="match status" value="1"/>
</dbReference>
<dbReference type="GO" id="GO:0005783">
    <property type="term" value="C:endoplasmic reticulum"/>
    <property type="evidence" value="ECO:0007669"/>
    <property type="project" value="UniProtKB-ARBA"/>
</dbReference>
<reference evidence="3 4" key="1">
    <citation type="journal article" date="2016" name="DNA Res.">
        <title>The draft genome of MD-2 pineapple using hybrid error correction of long reads.</title>
        <authorList>
            <person name="Redwan R.M."/>
            <person name="Saidin A."/>
            <person name="Kumar S.V."/>
        </authorList>
    </citation>
    <scope>NUCLEOTIDE SEQUENCE [LARGE SCALE GENOMIC DNA]</scope>
    <source>
        <strain evidence="4">cv. MD2</strain>
        <tissue evidence="3">Leaf</tissue>
    </source>
</reference>
<evidence type="ECO:0000313" key="4">
    <source>
        <dbReference type="Proteomes" id="UP000092600"/>
    </source>
</evidence>
<evidence type="ECO:0000256" key="1">
    <source>
        <dbReference type="SAM" id="Coils"/>
    </source>
</evidence>
<dbReference type="PANTHER" id="PTHR44743:SF10">
    <property type="entry name" value="J DOMAIN-CONTAINING PROTEIN"/>
    <property type="match status" value="1"/>
</dbReference>
<organism evidence="3 4">
    <name type="scientific">Ananas comosus</name>
    <name type="common">Pineapple</name>
    <name type="synonym">Ananas ananas</name>
    <dbReference type="NCBI Taxonomy" id="4615"/>
    <lineage>
        <taxon>Eukaryota</taxon>
        <taxon>Viridiplantae</taxon>
        <taxon>Streptophyta</taxon>
        <taxon>Embryophyta</taxon>
        <taxon>Tracheophyta</taxon>
        <taxon>Spermatophyta</taxon>
        <taxon>Magnoliopsida</taxon>
        <taxon>Liliopsida</taxon>
        <taxon>Poales</taxon>
        <taxon>Bromeliaceae</taxon>
        <taxon>Bromelioideae</taxon>
        <taxon>Ananas</taxon>
    </lineage>
</organism>
<feature type="domain" description="J" evidence="2">
    <location>
        <begin position="12"/>
        <end position="81"/>
    </location>
</feature>
<dbReference type="STRING" id="4615.A0A199VMN8"/>
<feature type="coiled-coil region" evidence="1">
    <location>
        <begin position="51"/>
        <end position="105"/>
    </location>
</feature>